<reference evidence="2" key="1">
    <citation type="submission" date="2011-05" db="EMBL/GenBank/DDBJ databases">
        <title>Complete sequence of Desulfotomaculum kuznetsovii DSM 6115.</title>
        <authorList>
            <person name="Lucas S."/>
            <person name="Han J."/>
            <person name="Lapidus A."/>
            <person name="Cheng J.-F."/>
            <person name="Goodwin L."/>
            <person name="Pitluck S."/>
            <person name="Peters L."/>
            <person name="Mikhailova N."/>
            <person name="Lu M."/>
            <person name="Saunders E."/>
            <person name="Han C."/>
            <person name="Tapia R."/>
            <person name="Land M."/>
            <person name="Hauser L."/>
            <person name="Kyrpides N."/>
            <person name="Ivanova N."/>
            <person name="Pagani I."/>
            <person name="Nazina T."/>
            <person name="Ivanova A."/>
            <person name="Parshina S."/>
            <person name="Kuever J."/>
            <person name="Muyzer G."/>
            <person name="Plugge C."/>
            <person name="Stams A."/>
            <person name="Woyke T."/>
        </authorList>
    </citation>
    <scope>NUCLEOTIDE SEQUENCE [LARGE SCALE GENOMIC DNA]</scope>
    <source>
        <strain evidence="2">DSM 6115 / VKM B-1805 / 17</strain>
    </source>
</reference>
<dbReference type="RefSeq" id="WP_013822605.1">
    <property type="nucleotide sequence ID" value="NC_015573.1"/>
</dbReference>
<accession>A0AAU8PAU9</accession>
<sequence>MRIEILTRNMDKKPALLTFLAEQPGLCTRGNEILVDGLQMTVGQSYIYITTRQWEWGEKIVPRLFSIVPHTYSSSYFEPVTDQKILVTAIARPLPEIMERLTLLEHLDLEAEELAGQFQVQWQSRDVAVSCPVSLMVQGGIATAKIKFTTHFRDAEHHCRQLLNKISLAEVLRVFTPEVTAPREEPLVGVLTISTRKVVTPECCAEFLNHFQGQTLYLEEQDALRAFFGPAGHLTFRQSAQKIEAELYLEKPEVLTEKLHQQLTAMLGFTDLTLHRTIDKISLEPHTLIKNLGFTKDHRFHLFTRPGTFLASYNIKERQMSLAASVNLAEEGAVDRVVQLYRAMESFTNRVLEMSRQ</sequence>
<proteinExistence type="predicted"/>
<keyword evidence="2" id="KW-1185">Reference proteome</keyword>
<dbReference type="AlphaFoldDB" id="A0AAU8PAU9"/>
<gene>
    <name evidence="1" type="ordered locus">Desku_1509</name>
</gene>
<name>A0AAU8PAU9_DESK7</name>
<protein>
    <submittedName>
        <fullName evidence="1">Uncharacterized protein</fullName>
    </submittedName>
</protein>
<dbReference type="EMBL" id="CP002770">
    <property type="protein sequence ID" value="AEG15090.1"/>
    <property type="molecule type" value="Genomic_DNA"/>
</dbReference>
<evidence type="ECO:0000313" key="1">
    <source>
        <dbReference type="EMBL" id="AEG15090.1"/>
    </source>
</evidence>
<organism evidence="1 2">
    <name type="scientific">Desulfofundulus kuznetsovii (strain DSM 6115 / VKM B-1805 / 17)</name>
    <name type="common">Desulfotomaculum kuznetsovii</name>
    <dbReference type="NCBI Taxonomy" id="760568"/>
    <lineage>
        <taxon>Bacteria</taxon>
        <taxon>Bacillati</taxon>
        <taxon>Bacillota</taxon>
        <taxon>Clostridia</taxon>
        <taxon>Eubacteriales</taxon>
        <taxon>Peptococcaceae</taxon>
        <taxon>Desulfofundulus</taxon>
    </lineage>
</organism>
<dbReference type="Proteomes" id="UP000009229">
    <property type="component" value="Chromosome"/>
</dbReference>
<dbReference type="KEGG" id="dku:Desku_1509"/>
<evidence type="ECO:0000313" key="2">
    <source>
        <dbReference type="Proteomes" id="UP000009229"/>
    </source>
</evidence>